<sequence length="832" mass="92574">MTFKDHVDLEEAIEARYASVRRMQEKIQMDADNAVPREDMAKELNKLVELRKELKVWKEKREKGETREKAEQVERVKMEQEDDVEAAEDGVASAAGAVVDRDELLQRAVRLEELVAEANVKLSTLETEVAQVERTKKALTYLVEHHEPRKEEEVGAGSVEVTTPKKKKKKKKKAKVTTGEGTDEGSDELVSGEERVEIEAERVNGDKAIEELQKTVVALSEEKNETVVKLMAEMADQRAEMERQSQVIQLKAKQELCDAEEKLKQTVTMVAEEKDAVIAKLKAELEAKRLDLQQTGSNEVDPDLVKMVATLREEKAELGRELQVVKKTAHVSHGKVQDQAQLTDLQLENKKLKEENASMKADAKAIRDEAKKINAEHSSLKGKSGASAAEIKAVKAELESSKAEVEKLQAKVETLTGEASAAHSEVLSSNERVLALEQELEAAQKSTEEVSVELKLLRASSQESESKIAVSTERVQTLEKDLKTVKKDFEDTFAELEALRASAEDMKLQVSSSNERMQTLEKELVVAKHTAHEASAERDALRTSMQEAERAFKEGSEKLTMELHTAKESCRKEFAAELEKANDATQAALADKEDTTRQLLTLKDEVARLQLESEKARSIASQKSVQVEKLAADVGSRSAEATTLKAQYNELLVQHSKSKDELLELQGVTATNGELLKKARVSLLEANEELKEARANSLKWKNSAQAAKTLMNAKVADAESAYKQLKQARADVSSAKSARLQLRASLEGKEKKLAKTKQELATTRAELAERIKTFEAESVQLKQVHAARMEELCKDSELTIAQLTNQIQSYRLVLVLVVLPVLIAMFVYAISI</sequence>
<protein>
    <submittedName>
        <fullName evidence="4">Uncharacterized protein</fullName>
    </submittedName>
</protein>
<name>M4BCA5_HYAAE</name>
<feature type="coiled-coil region" evidence="1">
    <location>
        <begin position="271"/>
        <end position="551"/>
    </location>
</feature>
<feature type="coiled-coil region" evidence="1">
    <location>
        <begin position="575"/>
        <end position="619"/>
    </location>
</feature>
<feature type="compositionally biased region" description="Basic and acidic residues" evidence="2">
    <location>
        <begin position="60"/>
        <end position="79"/>
    </location>
</feature>
<feature type="coiled-coil region" evidence="1">
    <location>
        <begin position="676"/>
        <end position="806"/>
    </location>
</feature>
<feature type="region of interest" description="Disordered" evidence="2">
    <location>
        <begin position="147"/>
        <end position="191"/>
    </location>
</feature>
<evidence type="ECO:0000313" key="4">
    <source>
        <dbReference type="EnsemblProtists" id="HpaP803921"/>
    </source>
</evidence>
<evidence type="ECO:0000256" key="1">
    <source>
        <dbReference type="SAM" id="Coils"/>
    </source>
</evidence>
<dbReference type="EnsemblProtists" id="HpaT803921">
    <property type="protein sequence ID" value="HpaP803921"/>
    <property type="gene ID" value="HpaG803921"/>
</dbReference>
<feature type="region of interest" description="Disordered" evidence="2">
    <location>
        <begin position="60"/>
        <end position="97"/>
    </location>
</feature>
<reference evidence="5" key="1">
    <citation type="journal article" date="2010" name="Science">
        <title>Signatures of adaptation to obligate biotrophy in the Hyaloperonospora arabidopsidis genome.</title>
        <authorList>
            <person name="Baxter L."/>
            <person name="Tripathy S."/>
            <person name="Ishaque N."/>
            <person name="Boot N."/>
            <person name="Cabral A."/>
            <person name="Kemen E."/>
            <person name="Thines M."/>
            <person name="Ah-Fong A."/>
            <person name="Anderson R."/>
            <person name="Badejoko W."/>
            <person name="Bittner-Eddy P."/>
            <person name="Boore J.L."/>
            <person name="Chibucos M.C."/>
            <person name="Coates M."/>
            <person name="Dehal P."/>
            <person name="Delehaunty K."/>
            <person name="Dong S."/>
            <person name="Downton P."/>
            <person name="Dumas B."/>
            <person name="Fabro G."/>
            <person name="Fronick C."/>
            <person name="Fuerstenberg S.I."/>
            <person name="Fulton L."/>
            <person name="Gaulin E."/>
            <person name="Govers F."/>
            <person name="Hughes L."/>
            <person name="Humphray S."/>
            <person name="Jiang R.H."/>
            <person name="Judelson H."/>
            <person name="Kamoun S."/>
            <person name="Kyung K."/>
            <person name="Meijer H."/>
            <person name="Minx P."/>
            <person name="Morris P."/>
            <person name="Nelson J."/>
            <person name="Phuntumart V."/>
            <person name="Qutob D."/>
            <person name="Rehmany A."/>
            <person name="Rougon-Cardoso A."/>
            <person name="Ryden P."/>
            <person name="Torto-Alalibo T."/>
            <person name="Studholme D."/>
            <person name="Wang Y."/>
            <person name="Win J."/>
            <person name="Wood J."/>
            <person name="Clifton S.W."/>
            <person name="Rogers J."/>
            <person name="Van den Ackerveken G."/>
            <person name="Jones J.D."/>
            <person name="McDowell J.M."/>
            <person name="Beynon J."/>
            <person name="Tyler B.M."/>
        </authorList>
    </citation>
    <scope>NUCLEOTIDE SEQUENCE [LARGE SCALE GENOMIC DNA]</scope>
    <source>
        <strain evidence="5">Emoy2</strain>
    </source>
</reference>
<feature type="transmembrane region" description="Helical" evidence="3">
    <location>
        <begin position="810"/>
        <end position="830"/>
    </location>
</feature>
<feature type="compositionally biased region" description="Acidic residues" evidence="2">
    <location>
        <begin position="181"/>
        <end position="191"/>
    </location>
</feature>
<dbReference type="STRING" id="559515.M4BCA5"/>
<dbReference type="AlphaFoldDB" id="M4BCA5"/>
<keyword evidence="3" id="KW-0812">Transmembrane</keyword>
<reference evidence="4" key="2">
    <citation type="submission" date="2015-06" db="UniProtKB">
        <authorList>
            <consortium name="EnsemblProtists"/>
        </authorList>
    </citation>
    <scope>IDENTIFICATION</scope>
    <source>
        <strain evidence="4">Emoy2</strain>
    </source>
</reference>
<accession>M4BCA5</accession>
<keyword evidence="3" id="KW-1133">Transmembrane helix</keyword>
<dbReference type="EMBL" id="JH598126">
    <property type="status" value="NOT_ANNOTATED_CDS"/>
    <property type="molecule type" value="Genomic_DNA"/>
</dbReference>
<dbReference type="VEuPathDB" id="FungiDB:HpaG803921"/>
<keyword evidence="3" id="KW-0472">Membrane</keyword>
<dbReference type="InParanoid" id="M4BCA5"/>
<dbReference type="eggNOG" id="KOG1836">
    <property type="taxonomic scope" value="Eukaryota"/>
</dbReference>
<proteinExistence type="predicted"/>
<dbReference type="HOGENOM" id="CLU_338750_0_0_1"/>
<keyword evidence="5" id="KW-1185">Reference proteome</keyword>
<feature type="coiled-coil region" evidence="1">
    <location>
        <begin position="209"/>
        <end position="247"/>
    </location>
</feature>
<dbReference type="Gene3D" id="1.10.287.1490">
    <property type="match status" value="1"/>
</dbReference>
<feature type="compositionally biased region" description="Basic residues" evidence="2">
    <location>
        <begin position="164"/>
        <end position="175"/>
    </location>
</feature>
<organism evidence="4 5">
    <name type="scientific">Hyaloperonospora arabidopsidis (strain Emoy2)</name>
    <name type="common">Downy mildew agent</name>
    <name type="synonym">Peronospora arabidopsidis</name>
    <dbReference type="NCBI Taxonomy" id="559515"/>
    <lineage>
        <taxon>Eukaryota</taxon>
        <taxon>Sar</taxon>
        <taxon>Stramenopiles</taxon>
        <taxon>Oomycota</taxon>
        <taxon>Peronosporomycetes</taxon>
        <taxon>Peronosporales</taxon>
        <taxon>Peronosporaceae</taxon>
        <taxon>Hyaloperonospora</taxon>
    </lineage>
</organism>
<evidence type="ECO:0000256" key="3">
    <source>
        <dbReference type="SAM" id="Phobius"/>
    </source>
</evidence>
<evidence type="ECO:0000256" key="2">
    <source>
        <dbReference type="SAM" id="MobiDB-lite"/>
    </source>
</evidence>
<dbReference type="OMA" id="QSGXQSG"/>
<dbReference type="Proteomes" id="UP000011713">
    <property type="component" value="Unassembled WGS sequence"/>
</dbReference>
<evidence type="ECO:0000313" key="5">
    <source>
        <dbReference type="Proteomes" id="UP000011713"/>
    </source>
</evidence>
<keyword evidence="1" id="KW-0175">Coiled coil</keyword>